<dbReference type="Proteomes" id="UP000306740">
    <property type="component" value="Unassembled WGS sequence"/>
</dbReference>
<evidence type="ECO:0000256" key="7">
    <source>
        <dbReference type="SAM" id="Phobius"/>
    </source>
</evidence>
<feature type="transmembrane region" description="Helical" evidence="7">
    <location>
        <begin position="95"/>
        <end position="116"/>
    </location>
</feature>
<proteinExistence type="predicted"/>
<dbReference type="CDD" id="cd06173">
    <property type="entry name" value="MFS_MefA_like"/>
    <property type="match status" value="1"/>
</dbReference>
<protein>
    <submittedName>
        <fullName evidence="8">MFS transporter</fullName>
    </submittedName>
</protein>
<evidence type="ECO:0000313" key="8">
    <source>
        <dbReference type="EMBL" id="TNC34804.1"/>
    </source>
</evidence>
<dbReference type="GO" id="GO:0005886">
    <property type="term" value="C:plasma membrane"/>
    <property type="evidence" value="ECO:0007669"/>
    <property type="project" value="UniProtKB-SubCell"/>
</dbReference>
<keyword evidence="3" id="KW-1003">Cell membrane</keyword>
<feature type="transmembrane region" description="Helical" evidence="7">
    <location>
        <begin position="301"/>
        <end position="322"/>
    </location>
</feature>
<reference evidence="8 10" key="1">
    <citation type="submission" date="2019-05" db="EMBL/GenBank/DDBJ databases">
        <title>Mumia sp. nov., isolated from the intestinal contents of plateau pika (Ochotona curzoniae) in the Qinghai-Tibet plateau of China.</title>
        <authorList>
            <person name="Tian Z."/>
        </authorList>
    </citation>
    <scope>NUCLEOTIDE SEQUENCE [LARGE SCALE GENOMIC DNA]</scope>
    <source>
        <strain evidence="10">527</strain>
        <strain evidence="8">Z527</strain>
    </source>
</reference>
<dbReference type="SUPFAM" id="SSF103473">
    <property type="entry name" value="MFS general substrate transporter"/>
    <property type="match status" value="1"/>
</dbReference>
<dbReference type="EMBL" id="VDFR01000091">
    <property type="protein sequence ID" value="TNC42825.1"/>
    <property type="molecule type" value="Genomic_DNA"/>
</dbReference>
<dbReference type="InterPro" id="IPR036259">
    <property type="entry name" value="MFS_trans_sf"/>
</dbReference>
<evidence type="ECO:0000256" key="6">
    <source>
        <dbReference type="ARBA" id="ARBA00023136"/>
    </source>
</evidence>
<dbReference type="Gene3D" id="1.20.1250.20">
    <property type="entry name" value="MFS general substrate transporter like domains"/>
    <property type="match status" value="1"/>
</dbReference>
<dbReference type="InterPro" id="IPR010290">
    <property type="entry name" value="TM_effector"/>
</dbReference>
<comment type="subcellular location">
    <subcellularLocation>
        <location evidence="1">Cell inner membrane</location>
        <topology evidence="1">Multi-pass membrane protein</topology>
    </subcellularLocation>
</comment>
<evidence type="ECO:0000256" key="4">
    <source>
        <dbReference type="ARBA" id="ARBA00022692"/>
    </source>
</evidence>
<name>A0A5C4MEG9_9ACTN</name>
<dbReference type="AlphaFoldDB" id="A0A5C4MEG9"/>
<comment type="caution">
    <text evidence="8">The sequence shown here is derived from an EMBL/GenBank/DDBJ whole genome shotgun (WGS) entry which is preliminary data.</text>
</comment>
<keyword evidence="6 7" id="KW-0472">Membrane</keyword>
<dbReference type="OrthoDB" id="5494559at2"/>
<keyword evidence="4 7" id="KW-0812">Transmembrane</keyword>
<keyword evidence="5 7" id="KW-1133">Transmembrane helix</keyword>
<evidence type="ECO:0000256" key="3">
    <source>
        <dbReference type="ARBA" id="ARBA00022475"/>
    </source>
</evidence>
<feature type="transmembrane region" description="Helical" evidence="7">
    <location>
        <begin position="397"/>
        <end position="415"/>
    </location>
</feature>
<dbReference type="EMBL" id="VDFR01000152">
    <property type="protein sequence ID" value="TNC34804.1"/>
    <property type="molecule type" value="Genomic_DNA"/>
</dbReference>
<feature type="transmembrane region" description="Helical" evidence="7">
    <location>
        <begin position="160"/>
        <end position="183"/>
    </location>
</feature>
<feature type="transmembrane region" description="Helical" evidence="7">
    <location>
        <begin position="122"/>
        <end position="139"/>
    </location>
</feature>
<keyword evidence="2" id="KW-0813">Transport</keyword>
<feature type="transmembrane region" description="Helical" evidence="7">
    <location>
        <begin position="369"/>
        <end position="391"/>
    </location>
</feature>
<dbReference type="PANTHER" id="PTHR23513:SF9">
    <property type="entry name" value="ENTEROBACTIN EXPORTER ENTS"/>
    <property type="match status" value="1"/>
</dbReference>
<evidence type="ECO:0000313" key="9">
    <source>
        <dbReference type="EMBL" id="TNC42825.1"/>
    </source>
</evidence>
<evidence type="ECO:0000256" key="5">
    <source>
        <dbReference type="ARBA" id="ARBA00022989"/>
    </source>
</evidence>
<dbReference type="PANTHER" id="PTHR23513">
    <property type="entry name" value="INTEGRAL MEMBRANE EFFLUX PROTEIN-RELATED"/>
    <property type="match status" value="1"/>
</dbReference>
<dbReference type="Pfam" id="PF05977">
    <property type="entry name" value="MFS_3"/>
    <property type="match status" value="1"/>
</dbReference>
<accession>A0A5C4MEG9</accession>
<gene>
    <name evidence="9" type="ORF">FHE65_20245</name>
    <name evidence="8" type="ORF">FHE65_27495</name>
</gene>
<sequence length="429" mass="45106">MVAVDNRFVTRHGRGRWFTDLRPLRESADFRRLWIGQSVSQLGQQMATVTVAYQVWVITESPFAVGTLGIVALVPLVALGLYGGALVDHYDRRAVALWTAAGLWICTAVLLAQALLGLESVALLYGVVAVQSGLFAVNSPARSAIIPRLVPAHLLPAANALGMAAYNLGFTVGPLLGGVLIAWRGIGSTYAVDLLTFTAALYALVRLPPIPPQGERRGVPGIRSVVEGIQWLRRAPNLRMTFIVDLCAMVLAQPRALFPALALTVYAGGPSALGLLQAAPAIGSLVAFAFSGWVSRVHRQGVAVVVAVVAYGAAVSLAGVAAIGLPGILWLVVVMLALSGSADMVSAAYRSTMLQQAAPDALRGRLQGVFTVVVAGGPRLGEFVAGTVAELTSEAEAMLYGGVACMVATLLVVTWQRGLLRYDARRPTP</sequence>
<evidence type="ECO:0000256" key="1">
    <source>
        <dbReference type="ARBA" id="ARBA00004429"/>
    </source>
</evidence>
<evidence type="ECO:0000313" key="10">
    <source>
        <dbReference type="Proteomes" id="UP000306740"/>
    </source>
</evidence>
<evidence type="ECO:0000256" key="2">
    <source>
        <dbReference type="ARBA" id="ARBA00022448"/>
    </source>
</evidence>
<feature type="transmembrane region" description="Helical" evidence="7">
    <location>
        <begin position="272"/>
        <end position="294"/>
    </location>
</feature>
<feature type="transmembrane region" description="Helical" evidence="7">
    <location>
        <begin position="63"/>
        <end position="83"/>
    </location>
</feature>
<feature type="transmembrane region" description="Helical" evidence="7">
    <location>
        <begin position="242"/>
        <end position="266"/>
    </location>
</feature>
<feature type="transmembrane region" description="Helical" evidence="7">
    <location>
        <begin position="328"/>
        <end position="349"/>
    </location>
</feature>
<organism evidence="8 10">
    <name type="scientific">Mumia zhuanghuii</name>
    <dbReference type="NCBI Taxonomy" id="2585211"/>
    <lineage>
        <taxon>Bacteria</taxon>
        <taxon>Bacillati</taxon>
        <taxon>Actinomycetota</taxon>
        <taxon>Actinomycetes</taxon>
        <taxon>Propionibacteriales</taxon>
        <taxon>Nocardioidaceae</taxon>
        <taxon>Mumia</taxon>
    </lineage>
</organism>